<comment type="cofactor">
    <cofactor evidence="2">
        <name>methylcob(III)alamin</name>
        <dbReference type="ChEBI" id="CHEBI:28115"/>
    </cofactor>
</comment>
<evidence type="ECO:0000256" key="15">
    <source>
        <dbReference type="ARBA" id="ARBA00023285"/>
    </source>
</evidence>
<dbReference type="InterPro" id="IPR050554">
    <property type="entry name" value="Met_Synthase/Corrinoid"/>
</dbReference>
<evidence type="ECO:0000256" key="3">
    <source>
        <dbReference type="ARBA" id="ARBA00005178"/>
    </source>
</evidence>
<evidence type="ECO:0000256" key="1">
    <source>
        <dbReference type="ARBA" id="ARBA00001947"/>
    </source>
</evidence>
<dbReference type="Gene3D" id="3.20.20.20">
    <property type="entry name" value="Dihydropteroate synthase-like"/>
    <property type="match status" value="1"/>
</dbReference>
<dbReference type="GO" id="GO:0008705">
    <property type="term" value="F:methionine synthase activity"/>
    <property type="evidence" value="ECO:0007669"/>
    <property type="project" value="UniProtKB-EC"/>
</dbReference>
<dbReference type="UniPathway" id="UPA00051">
    <property type="reaction ID" value="UER00081"/>
</dbReference>
<gene>
    <name evidence="22" type="ORF">BRI9_0673</name>
    <name evidence="23" type="ORF">IVO3_0672</name>
    <name evidence="24" type="ORF">RAN7_0612</name>
</gene>
<protein>
    <recommendedName>
        <fullName evidence="5">methionine synthase</fullName>
        <ecNumber evidence="5">2.1.1.13</ecNumber>
    </recommendedName>
    <alternativeName>
        <fullName evidence="16">5-methyltetrahydrofolate--homocysteine methyltransferase</fullName>
    </alternativeName>
</protein>
<dbReference type="PIRSF" id="PIRSF000381">
    <property type="entry name" value="MetH"/>
    <property type="match status" value="1"/>
</dbReference>
<feature type="compositionally biased region" description="Low complexity" evidence="17">
    <location>
        <begin position="977"/>
        <end position="1007"/>
    </location>
</feature>
<dbReference type="EMBL" id="CAADIK010000040">
    <property type="protein sequence ID" value="VFR76356.1"/>
    <property type="molecule type" value="Genomic_DNA"/>
</dbReference>
<comment type="similarity">
    <text evidence="4">Belongs to the vitamin-B12 dependent methionine synthase family.</text>
</comment>
<evidence type="ECO:0000256" key="9">
    <source>
        <dbReference type="ARBA" id="ARBA00022679"/>
    </source>
</evidence>
<dbReference type="InterPro" id="IPR011822">
    <property type="entry name" value="MetH"/>
</dbReference>
<evidence type="ECO:0000256" key="17">
    <source>
        <dbReference type="SAM" id="MobiDB-lite"/>
    </source>
</evidence>
<feature type="domain" description="B12-binding N-terminal" evidence="21">
    <location>
        <begin position="690"/>
        <end position="788"/>
    </location>
</feature>
<evidence type="ECO:0000313" key="24">
    <source>
        <dbReference type="EMBL" id="VFS29023.1"/>
    </source>
</evidence>
<dbReference type="SUPFAM" id="SSF52242">
    <property type="entry name" value="Cobalamin (vitamin B12)-binding domain"/>
    <property type="match status" value="1"/>
</dbReference>
<dbReference type="Gene3D" id="3.20.20.330">
    <property type="entry name" value="Homocysteine-binding-like domain"/>
    <property type="match status" value="1"/>
</dbReference>
<dbReference type="PROSITE" id="PS50970">
    <property type="entry name" value="HCY"/>
    <property type="match status" value="1"/>
</dbReference>
<dbReference type="GO" id="GO:0032259">
    <property type="term" value="P:methylation"/>
    <property type="evidence" value="ECO:0007669"/>
    <property type="project" value="UniProtKB-KW"/>
</dbReference>
<evidence type="ECO:0000256" key="14">
    <source>
        <dbReference type="ARBA" id="ARBA00023167"/>
    </source>
</evidence>
<keyword evidence="12" id="KW-0677">Repeat</keyword>
<organism evidence="22">
    <name type="scientific">plant metagenome</name>
    <dbReference type="NCBI Taxonomy" id="1297885"/>
    <lineage>
        <taxon>unclassified sequences</taxon>
        <taxon>metagenomes</taxon>
        <taxon>organismal metagenomes</taxon>
    </lineage>
</organism>
<keyword evidence="13" id="KW-0862">Zinc</keyword>
<dbReference type="NCBIfam" id="TIGR02082">
    <property type="entry name" value="metH"/>
    <property type="match status" value="1"/>
</dbReference>
<keyword evidence="11" id="KW-0479">Metal-binding</keyword>
<dbReference type="Pfam" id="PF02574">
    <property type="entry name" value="S-methyl_trans"/>
    <property type="match status" value="1"/>
</dbReference>
<feature type="compositionally biased region" description="Polar residues" evidence="17">
    <location>
        <begin position="1026"/>
        <end position="1044"/>
    </location>
</feature>
<reference evidence="22" key="1">
    <citation type="submission" date="2019-03" db="EMBL/GenBank/DDBJ databases">
        <authorList>
            <person name="Danneels B."/>
        </authorList>
    </citation>
    <scope>NUCLEOTIDE SEQUENCE</scope>
</reference>
<dbReference type="InterPro" id="IPR036594">
    <property type="entry name" value="Meth_synthase_dom"/>
</dbReference>
<dbReference type="PANTHER" id="PTHR45833:SF1">
    <property type="entry name" value="METHIONINE SYNTHASE"/>
    <property type="match status" value="1"/>
</dbReference>
<keyword evidence="15" id="KW-0170">Cobalt</keyword>
<dbReference type="EC" id="2.1.1.13" evidence="5"/>
<keyword evidence="9 22" id="KW-0808">Transferase</keyword>
<dbReference type="InterPro" id="IPR006158">
    <property type="entry name" value="Cobalamin-bd"/>
</dbReference>
<dbReference type="Gene3D" id="1.10.1240.10">
    <property type="entry name" value="Methionine synthase domain"/>
    <property type="match status" value="1"/>
</dbReference>
<dbReference type="NCBIfam" id="NF007024">
    <property type="entry name" value="PRK09490.1"/>
    <property type="match status" value="1"/>
</dbReference>
<dbReference type="EMBL" id="CAADIZ010000049">
    <property type="protein sequence ID" value="VFS29023.1"/>
    <property type="molecule type" value="Genomic_DNA"/>
</dbReference>
<feature type="domain" description="Pterin-binding" evidence="19">
    <location>
        <begin position="388"/>
        <end position="649"/>
    </location>
</feature>
<evidence type="ECO:0000256" key="13">
    <source>
        <dbReference type="ARBA" id="ARBA00022833"/>
    </source>
</evidence>
<keyword evidence="8" id="KW-0846">Cobalamin</keyword>
<feature type="region of interest" description="Disordered" evidence="17">
    <location>
        <begin position="948"/>
        <end position="1044"/>
    </location>
</feature>
<proteinExistence type="inferred from homology"/>
<dbReference type="GO" id="GO:0008270">
    <property type="term" value="F:zinc ion binding"/>
    <property type="evidence" value="ECO:0007669"/>
    <property type="project" value="InterPro"/>
</dbReference>
<feature type="domain" description="Hcy-binding" evidence="18">
    <location>
        <begin position="37"/>
        <end position="357"/>
    </location>
</feature>
<evidence type="ECO:0000256" key="11">
    <source>
        <dbReference type="ARBA" id="ARBA00022723"/>
    </source>
</evidence>
<keyword evidence="6 22" id="KW-0489">Methyltransferase</keyword>
<dbReference type="Pfam" id="PF00809">
    <property type="entry name" value="Pterin_bind"/>
    <property type="match status" value="1"/>
</dbReference>
<dbReference type="SUPFAM" id="SSF51717">
    <property type="entry name" value="Dihydropteroate synthetase-like"/>
    <property type="match status" value="1"/>
</dbReference>
<dbReference type="InterPro" id="IPR033706">
    <property type="entry name" value="Met_synthase_B12-bd"/>
</dbReference>
<dbReference type="FunFam" id="3.20.20.330:FF:000001">
    <property type="entry name" value="Methionine synthase"/>
    <property type="match status" value="1"/>
</dbReference>
<evidence type="ECO:0000256" key="4">
    <source>
        <dbReference type="ARBA" id="ARBA00010398"/>
    </source>
</evidence>
<dbReference type="InterPro" id="IPR003726">
    <property type="entry name" value="HCY_dom"/>
</dbReference>
<dbReference type="InterPro" id="IPR036724">
    <property type="entry name" value="Cobalamin-bd_sf"/>
</dbReference>
<dbReference type="GO" id="GO:0031419">
    <property type="term" value="F:cobalamin binding"/>
    <property type="evidence" value="ECO:0007669"/>
    <property type="project" value="UniProtKB-KW"/>
</dbReference>
<dbReference type="AlphaFoldDB" id="A0A484TP35"/>
<name>A0A484TP35_9ZZZZ</name>
<dbReference type="SUPFAM" id="SSF82282">
    <property type="entry name" value="Homocysteine S-methyltransferase"/>
    <property type="match status" value="1"/>
</dbReference>
<dbReference type="FunFam" id="1.10.1240.10:FF:000001">
    <property type="entry name" value="Methionine synthase"/>
    <property type="match status" value="1"/>
</dbReference>
<evidence type="ECO:0000259" key="20">
    <source>
        <dbReference type="PROSITE" id="PS51332"/>
    </source>
</evidence>
<dbReference type="InterPro" id="IPR000489">
    <property type="entry name" value="Pterin-binding_dom"/>
</dbReference>
<keyword evidence="14" id="KW-0486">Methionine biosynthesis</keyword>
<dbReference type="EMBL" id="CAADIP010000053">
    <property type="protein sequence ID" value="VFR97454.1"/>
    <property type="molecule type" value="Genomic_DNA"/>
</dbReference>
<comment type="pathway">
    <text evidence="3">Amino-acid biosynthesis; L-methionine biosynthesis via de novo pathway; L-methionine from L-homocysteine (MetH route): step 1/1.</text>
</comment>
<dbReference type="Pfam" id="PF02607">
    <property type="entry name" value="B12-binding_2"/>
    <property type="match status" value="1"/>
</dbReference>
<evidence type="ECO:0000256" key="12">
    <source>
        <dbReference type="ARBA" id="ARBA00022737"/>
    </source>
</evidence>
<evidence type="ECO:0000259" key="18">
    <source>
        <dbReference type="PROSITE" id="PS50970"/>
    </source>
</evidence>
<dbReference type="FunFam" id="3.20.20.20:FF:000002">
    <property type="entry name" value="Methionine synthase"/>
    <property type="match status" value="1"/>
</dbReference>
<dbReference type="SMART" id="SM01018">
    <property type="entry name" value="B12-binding_2"/>
    <property type="match status" value="1"/>
</dbReference>
<evidence type="ECO:0000256" key="7">
    <source>
        <dbReference type="ARBA" id="ARBA00022605"/>
    </source>
</evidence>
<evidence type="ECO:0000256" key="6">
    <source>
        <dbReference type="ARBA" id="ARBA00022603"/>
    </source>
</evidence>
<evidence type="ECO:0000256" key="16">
    <source>
        <dbReference type="ARBA" id="ARBA00031040"/>
    </source>
</evidence>
<evidence type="ECO:0000256" key="5">
    <source>
        <dbReference type="ARBA" id="ARBA00012032"/>
    </source>
</evidence>
<dbReference type="InterPro" id="IPR011005">
    <property type="entry name" value="Dihydropteroate_synth-like_sf"/>
</dbReference>
<evidence type="ECO:0000313" key="22">
    <source>
        <dbReference type="EMBL" id="VFR76356.1"/>
    </source>
</evidence>
<dbReference type="Gene3D" id="3.40.50.280">
    <property type="entry name" value="Cobalamin-binding domain"/>
    <property type="match status" value="1"/>
</dbReference>
<dbReference type="PROSITE" id="PS51332">
    <property type="entry name" value="B12_BINDING"/>
    <property type="match status" value="1"/>
</dbReference>
<dbReference type="PROSITE" id="PS50972">
    <property type="entry name" value="PTERIN_BINDING"/>
    <property type="match status" value="1"/>
</dbReference>
<evidence type="ECO:0000256" key="10">
    <source>
        <dbReference type="ARBA" id="ARBA00022691"/>
    </source>
</evidence>
<evidence type="ECO:0000259" key="21">
    <source>
        <dbReference type="PROSITE" id="PS51337"/>
    </source>
</evidence>
<dbReference type="InterPro" id="IPR003759">
    <property type="entry name" value="Cbl-bd_cap"/>
</dbReference>
<dbReference type="SUPFAM" id="SSF47644">
    <property type="entry name" value="Methionine synthase domain"/>
    <property type="match status" value="1"/>
</dbReference>
<dbReference type="GO" id="GO:0046653">
    <property type="term" value="P:tetrahydrofolate metabolic process"/>
    <property type="evidence" value="ECO:0007669"/>
    <property type="project" value="TreeGrafter"/>
</dbReference>
<keyword evidence="10" id="KW-0949">S-adenosyl-L-methionine</keyword>
<dbReference type="GO" id="GO:0050667">
    <property type="term" value="P:homocysteine metabolic process"/>
    <property type="evidence" value="ECO:0007669"/>
    <property type="project" value="TreeGrafter"/>
</dbReference>
<dbReference type="CDD" id="cd00740">
    <property type="entry name" value="MeTr"/>
    <property type="match status" value="1"/>
</dbReference>
<sequence length="1044" mass="113969">MIFLALPQVAGLFVAPGPHMPFPSLPFPPESYTHGAEFARLLGEGRRILILDGAMGTMIQRYKLGEADFRGERFTDHHKDLKGDNELLSLVRPDVISEIHRQYLAAGADVIETNTFGATSIAQGDYDLPGLAYELNKVSAQLAREACDAYSTPERPRFVAGALGPQPKTASISPDVNDPGARNVTFDELREAYVEQMNGLLDGGIDIVLIETIFDTLNAKAAIFAVESVFEARGVRLPVMISGTVTDASGRILSGQTVEAFWNSVRHARPITIGLNCALGAALMRPYIAELAKIADTFVCVYPNAGLPNPMAETGFDETPADTSALLEEFARAGLVNMAGGCCGTTPDHIQAIDEAVRALTPRVVPDVPVKTRLSGLEALNIDEETLFVNVGERTNVTGSKMFARLIREEKYDEALAVARQQVENGAQIIDVNMDEAMLDSVACMARFMNLIASEPDIARVPVMIDSSKWEVIEAGLKCVQGKPVVNSISMKEGIEPFLHHARLCRRYGAAVVVMAFDEEGQADTLQRRKDICGRAYKLLVEEVGFPPEDIIFDPNVFAVATGIDEHNHYAVDFIEGTRWIRDNLPHARISGGVSNVSFSFRGNEPMREAIHTVFLYYAIREGMTMGIVNAGQLGVYADLAPQLRDLVEDVILDRETPVGRKESHDERTPTERLVQFADTVKGSGAKREEDLSWREQPVEKRLAHAMVHGLTAFIVEDTEEIRQQIAARGGRPIEVIEGPLMDGMNIVGDLFGEGKMFLPQVVKSARVMKQAVAHLVPFIEEEKRQIAAAGGDVRAKGKIVIATVKGDVHDIGKNIVTVVLQCNNFEVVNMGVMVPCAKILEAAKEAQADMIGLSGLITPSLEEMAYVASEMQRDPYFAERKTPLLIGGATTSRVHTAVKIAPHYEGPVIYVPDASRSVGVAQNLVSDKAQAYIDELKQDYEDVRRRHANRKATPLMPLAEARARTSTGRPMRRRGPSSSAAARSSTTTWRSWRATSTGRRSSRPGACSASTPPSWRTRWWASRPARSSKTARPCSSASSTGAG</sequence>
<dbReference type="GO" id="GO:0005829">
    <property type="term" value="C:cytosol"/>
    <property type="evidence" value="ECO:0007669"/>
    <property type="project" value="TreeGrafter"/>
</dbReference>
<dbReference type="InterPro" id="IPR036589">
    <property type="entry name" value="HCY_dom_sf"/>
</dbReference>
<evidence type="ECO:0000256" key="2">
    <source>
        <dbReference type="ARBA" id="ARBA00001956"/>
    </source>
</evidence>
<accession>A0A484TP35</accession>
<dbReference type="PROSITE" id="PS51337">
    <property type="entry name" value="B12_BINDING_NTER"/>
    <property type="match status" value="1"/>
</dbReference>
<evidence type="ECO:0000313" key="23">
    <source>
        <dbReference type="EMBL" id="VFR97454.1"/>
    </source>
</evidence>
<keyword evidence="7" id="KW-0028">Amino-acid biosynthesis</keyword>
<dbReference type="PANTHER" id="PTHR45833">
    <property type="entry name" value="METHIONINE SYNTHASE"/>
    <property type="match status" value="1"/>
</dbReference>
<evidence type="ECO:0000256" key="8">
    <source>
        <dbReference type="ARBA" id="ARBA00022628"/>
    </source>
</evidence>
<feature type="domain" description="B12-binding" evidence="20">
    <location>
        <begin position="797"/>
        <end position="936"/>
    </location>
</feature>
<dbReference type="CDD" id="cd02069">
    <property type="entry name" value="methionine_synthase_B12_BD"/>
    <property type="match status" value="1"/>
</dbReference>
<comment type="cofactor">
    <cofactor evidence="1">
        <name>Zn(2+)</name>
        <dbReference type="ChEBI" id="CHEBI:29105"/>
    </cofactor>
</comment>
<evidence type="ECO:0000259" key="19">
    <source>
        <dbReference type="PROSITE" id="PS50972"/>
    </source>
</evidence>
<dbReference type="Pfam" id="PF02310">
    <property type="entry name" value="B12-binding"/>
    <property type="match status" value="1"/>
</dbReference>